<organism evidence="2 3">
    <name type="scientific">Anoxybacter fermentans</name>
    <dbReference type="NCBI Taxonomy" id="1323375"/>
    <lineage>
        <taxon>Bacteria</taxon>
        <taxon>Bacillati</taxon>
        <taxon>Bacillota</taxon>
        <taxon>Clostridia</taxon>
        <taxon>Halanaerobiales</taxon>
        <taxon>Anoxybacter</taxon>
    </lineage>
</organism>
<dbReference type="RefSeq" id="WP_127017353.1">
    <property type="nucleotide sequence ID" value="NZ_CP016379.1"/>
</dbReference>
<dbReference type="OrthoDB" id="1708087at2"/>
<dbReference type="AlphaFoldDB" id="A0A3Q9HRB0"/>
<protein>
    <recommendedName>
        <fullName evidence="4">ATP synthase subunit</fullName>
    </recommendedName>
</protein>
<keyword evidence="1" id="KW-0472">Membrane</keyword>
<feature type="transmembrane region" description="Helical" evidence="1">
    <location>
        <begin position="12"/>
        <end position="33"/>
    </location>
</feature>
<keyword evidence="1" id="KW-1133">Transmembrane helix</keyword>
<dbReference type="Pfam" id="PF09527">
    <property type="entry name" value="ATPase_gene1"/>
    <property type="match status" value="1"/>
</dbReference>
<keyword evidence="3" id="KW-1185">Reference proteome</keyword>
<dbReference type="KEGG" id="aft:BBF96_11735"/>
<evidence type="ECO:0008006" key="4">
    <source>
        <dbReference type="Google" id="ProtNLM"/>
    </source>
</evidence>
<proteinExistence type="predicted"/>
<dbReference type="InterPro" id="IPR032820">
    <property type="entry name" value="ATPase_put"/>
</dbReference>
<name>A0A3Q9HRB0_9FIRM</name>
<accession>A0A3Q9HRB0</accession>
<evidence type="ECO:0000256" key="1">
    <source>
        <dbReference type="SAM" id="Phobius"/>
    </source>
</evidence>
<keyword evidence="1" id="KW-0812">Transmembrane</keyword>
<evidence type="ECO:0000313" key="3">
    <source>
        <dbReference type="Proteomes" id="UP000267250"/>
    </source>
</evidence>
<feature type="transmembrane region" description="Helical" evidence="1">
    <location>
        <begin position="45"/>
        <end position="67"/>
    </location>
</feature>
<dbReference type="Proteomes" id="UP000267250">
    <property type="component" value="Chromosome"/>
</dbReference>
<sequence length="78" mass="9091">MKSKDWQLIIQMIALISQLGLTMVVSVGIAFFIGRFLDRLLGYSFFLTPFFMIIGVGAGFWSIYQLISRYFNRRKKDD</sequence>
<gene>
    <name evidence="2" type="ORF">BBF96_11735</name>
</gene>
<dbReference type="EMBL" id="CP016379">
    <property type="protein sequence ID" value="AZR74004.1"/>
    <property type="molecule type" value="Genomic_DNA"/>
</dbReference>
<evidence type="ECO:0000313" key="2">
    <source>
        <dbReference type="EMBL" id="AZR74004.1"/>
    </source>
</evidence>
<reference evidence="2 3" key="1">
    <citation type="submission" date="2016-07" db="EMBL/GenBank/DDBJ databases">
        <title>Genome and transcriptome analysis of iron-reducing fermentative bacteria Anoxybacter fermentans.</title>
        <authorList>
            <person name="Zeng X."/>
            <person name="Shao Z."/>
        </authorList>
    </citation>
    <scope>NUCLEOTIDE SEQUENCE [LARGE SCALE GENOMIC DNA]</scope>
    <source>
        <strain evidence="2 3">DY22613</strain>
    </source>
</reference>